<evidence type="ECO:0000313" key="2">
    <source>
        <dbReference type="EMBL" id="ORY56365.1"/>
    </source>
</evidence>
<dbReference type="InParanoid" id="A0A1Y2DCG1"/>
<dbReference type="GeneID" id="63769654"/>
<dbReference type="EMBL" id="MCFJ01000023">
    <property type="protein sequence ID" value="ORY56365.1"/>
    <property type="molecule type" value="Genomic_DNA"/>
</dbReference>
<evidence type="ECO:0000256" key="1">
    <source>
        <dbReference type="SAM" id="MobiDB-lite"/>
    </source>
</evidence>
<comment type="caution">
    <text evidence="2">The sequence shown here is derived from an EMBL/GenBank/DDBJ whole genome shotgun (WGS) entry which is preliminary data.</text>
</comment>
<dbReference type="Proteomes" id="UP000193689">
    <property type="component" value="Unassembled WGS sequence"/>
</dbReference>
<gene>
    <name evidence="2" type="ORF">BCR38DRAFT_117921</name>
</gene>
<proteinExistence type="predicted"/>
<organism evidence="2 3">
    <name type="scientific">Pseudomassariella vexata</name>
    <dbReference type="NCBI Taxonomy" id="1141098"/>
    <lineage>
        <taxon>Eukaryota</taxon>
        <taxon>Fungi</taxon>
        <taxon>Dikarya</taxon>
        <taxon>Ascomycota</taxon>
        <taxon>Pezizomycotina</taxon>
        <taxon>Sordariomycetes</taxon>
        <taxon>Xylariomycetidae</taxon>
        <taxon>Amphisphaeriales</taxon>
        <taxon>Pseudomassariaceae</taxon>
        <taxon>Pseudomassariella</taxon>
    </lineage>
</organism>
<evidence type="ECO:0000313" key="3">
    <source>
        <dbReference type="Proteomes" id="UP000193689"/>
    </source>
</evidence>
<reference evidence="2 3" key="1">
    <citation type="submission" date="2016-07" db="EMBL/GenBank/DDBJ databases">
        <title>Pervasive Adenine N6-methylation of Active Genes in Fungi.</title>
        <authorList>
            <consortium name="DOE Joint Genome Institute"/>
            <person name="Mondo S.J."/>
            <person name="Dannebaum R.O."/>
            <person name="Kuo R.C."/>
            <person name="Labutti K."/>
            <person name="Haridas S."/>
            <person name="Kuo A."/>
            <person name="Salamov A."/>
            <person name="Ahrendt S.R."/>
            <person name="Lipzen A."/>
            <person name="Sullivan W."/>
            <person name="Andreopoulos W.B."/>
            <person name="Clum A."/>
            <person name="Lindquist E."/>
            <person name="Daum C."/>
            <person name="Ramamoorthy G.K."/>
            <person name="Gryganskyi A."/>
            <person name="Culley D."/>
            <person name="Magnuson J.K."/>
            <person name="James T.Y."/>
            <person name="O'Malley M.A."/>
            <person name="Stajich J.E."/>
            <person name="Spatafora J.W."/>
            <person name="Visel A."/>
            <person name="Grigoriev I.V."/>
        </authorList>
    </citation>
    <scope>NUCLEOTIDE SEQUENCE [LARGE SCALE GENOMIC DNA]</scope>
    <source>
        <strain evidence="2 3">CBS 129021</strain>
    </source>
</reference>
<name>A0A1Y2DCG1_9PEZI</name>
<dbReference type="RefSeq" id="XP_040710082.1">
    <property type="nucleotide sequence ID" value="XM_040853442.1"/>
</dbReference>
<feature type="compositionally biased region" description="Basic residues" evidence="1">
    <location>
        <begin position="54"/>
        <end position="66"/>
    </location>
</feature>
<sequence length="149" mass="17589">MVCQSISSKFHDRHAEIENCMPPSSQCNSAERQHRLFRNTSLQSTEDKPNARDRHSRQTTHRSANRLRSRTVFVQQIVKLRTTSKHAWKYYRITKPYALIRHELSDAESVSQNLTTSNMPIDLVPYLRRREILTEDKVTLQRTKKTRPN</sequence>
<protein>
    <submittedName>
        <fullName evidence="2">Uncharacterized protein</fullName>
    </submittedName>
</protein>
<keyword evidence="3" id="KW-1185">Reference proteome</keyword>
<feature type="region of interest" description="Disordered" evidence="1">
    <location>
        <begin position="39"/>
        <end position="66"/>
    </location>
</feature>
<dbReference type="AlphaFoldDB" id="A0A1Y2DCG1"/>
<accession>A0A1Y2DCG1</accession>